<keyword evidence="1" id="KW-1133">Transmembrane helix</keyword>
<evidence type="ECO:0008006" key="5">
    <source>
        <dbReference type="Google" id="ProtNLM"/>
    </source>
</evidence>
<keyword evidence="1" id="KW-0812">Transmembrane</keyword>
<keyword evidence="2" id="KW-0732">Signal</keyword>
<sequence length="252" mass="29769">MGMIIFPKILAFSFLTWTYHYCNDLYSNNNKFNESHKAYRILGRKNNRLLAKHELANKNVRVNLLDKASNYRDNRRIKNEAENITIYKQLGKNNLNKLELYRKDYRKRYNKKKGVAKLECYCEKKAFDKFDHICSLEESIKNGKKHLIKKLHKNYGLPIVLLTLFSLIGLIIPILDKCDKIHDMFKCNVDMNKETGHDSCKTNLNYICGSNVVIFMPFYIILLSTSIYLFVKFLKYKRLKSGKNKINNTPYI</sequence>
<name>A0A0J9T057_PLAV1</name>
<organism evidence="3 4">
    <name type="scientific">Plasmodium vivax (strain Brazil I)</name>
    <dbReference type="NCBI Taxonomy" id="1033975"/>
    <lineage>
        <taxon>Eukaryota</taxon>
        <taxon>Sar</taxon>
        <taxon>Alveolata</taxon>
        <taxon>Apicomplexa</taxon>
        <taxon>Aconoidasida</taxon>
        <taxon>Haemosporida</taxon>
        <taxon>Plasmodiidae</taxon>
        <taxon>Plasmodium</taxon>
        <taxon>Plasmodium (Plasmodium)</taxon>
    </lineage>
</organism>
<evidence type="ECO:0000313" key="3">
    <source>
        <dbReference type="EMBL" id="KMZ88780.1"/>
    </source>
</evidence>
<feature type="transmembrane region" description="Helical" evidence="1">
    <location>
        <begin position="155"/>
        <end position="175"/>
    </location>
</feature>
<dbReference type="Pfam" id="PF12420">
    <property type="entry name" value="DUF3671"/>
    <property type="match status" value="1"/>
</dbReference>
<evidence type="ECO:0000256" key="1">
    <source>
        <dbReference type="SAM" id="Phobius"/>
    </source>
</evidence>
<keyword evidence="1" id="KW-0472">Membrane</keyword>
<proteinExistence type="predicted"/>
<evidence type="ECO:0000313" key="4">
    <source>
        <dbReference type="Proteomes" id="UP000053327"/>
    </source>
</evidence>
<dbReference type="Proteomes" id="UP000053327">
    <property type="component" value="Unassembled WGS sequence"/>
</dbReference>
<dbReference type="EMBL" id="KQ234752">
    <property type="protein sequence ID" value="KMZ88780.1"/>
    <property type="molecule type" value="Genomic_DNA"/>
</dbReference>
<feature type="chain" id="PRO_5005323064" description="Variable surface protein Vir35" evidence="2">
    <location>
        <begin position="19"/>
        <end position="252"/>
    </location>
</feature>
<gene>
    <name evidence="3" type="ORF">PVBG_06216</name>
</gene>
<dbReference type="AlphaFoldDB" id="A0A0J9T057"/>
<protein>
    <recommendedName>
        <fullName evidence="5">Variable surface protein Vir35</fullName>
    </recommendedName>
</protein>
<feature type="signal peptide" evidence="2">
    <location>
        <begin position="1"/>
        <end position="18"/>
    </location>
</feature>
<dbReference type="InterPro" id="IPR022139">
    <property type="entry name" value="Fam-L/Fam-M-like_plasmodium"/>
</dbReference>
<dbReference type="OrthoDB" id="10511648at2759"/>
<accession>A0A0J9T057</accession>
<reference evidence="3 4" key="1">
    <citation type="submission" date="2011-08" db="EMBL/GenBank/DDBJ databases">
        <title>The Genome Sequence of Plasmodium vivax Brazil I.</title>
        <authorList>
            <consortium name="The Broad Institute Genome Sequencing Platform"/>
            <consortium name="The Broad Institute Genome Sequencing Center for Infectious Disease"/>
            <person name="Neafsey D."/>
            <person name="Carlton J."/>
            <person name="Barnwell J."/>
            <person name="Collins W."/>
            <person name="Escalante A."/>
            <person name="Mullikin J."/>
            <person name="Saul A."/>
            <person name="Guigo R."/>
            <person name="Camara F."/>
            <person name="Young S.K."/>
            <person name="Zeng Q."/>
            <person name="Gargeya S."/>
            <person name="Fitzgerald M."/>
            <person name="Haas B."/>
            <person name="Abouelleil A."/>
            <person name="Alvarado L."/>
            <person name="Arachchi H.M."/>
            <person name="Berlin A."/>
            <person name="Brown A."/>
            <person name="Chapman S.B."/>
            <person name="Chen Z."/>
            <person name="Dunbar C."/>
            <person name="Freedman E."/>
            <person name="Gearin G."/>
            <person name="Gellesch M."/>
            <person name="Goldberg J."/>
            <person name="Griggs A."/>
            <person name="Gujja S."/>
            <person name="Heiman D."/>
            <person name="Howarth C."/>
            <person name="Larson L."/>
            <person name="Lui A."/>
            <person name="MacDonald P.J.P."/>
            <person name="Montmayeur A."/>
            <person name="Murphy C."/>
            <person name="Neiman D."/>
            <person name="Pearson M."/>
            <person name="Priest M."/>
            <person name="Roberts A."/>
            <person name="Saif S."/>
            <person name="Shea T."/>
            <person name="Shenoy N."/>
            <person name="Sisk P."/>
            <person name="Stolte C."/>
            <person name="Sykes S."/>
            <person name="Wortman J."/>
            <person name="Nusbaum C."/>
            <person name="Birren B."/>
        </authorList>
    </citation>
    <scope>NUCLEOTIDE SEQUENCE [LARGE SCALE GENOMIC DNA]</scope>
    <source>
        <strain evidence="3 4">Brazil I</strain>
    </source>
</reference>
<feature type="transmembrane region" description="Helical" evidence="1">
    <location>
        <begin position="212"/>
        <end position="231"/>
    </location>
</feature>
<evidence type="ECO:0000256" key="2">
    <source>
        <dbReference type="SAM" id="SignalP"/>
    </source>
</evidence>